<dbReference type="AlphaFoldDB" id="A0A0K9PPN8"/>
<evidence type="ECO:0000256" key="1">
    <source>
        <dbReference type="ARBA" id="ARBA00022491"/>
    </source>
</evidence>
<reference evidence="6" key="1">
    <citation type="journal article" date="2016" name="Nature">
        <title>The genome of the seagrass Zostera marina reveals angiosperm adaptation to the sea.</title>
        <authorList>
            <person name="Olsen J.L."/>
            <person name="Rouze P."/>
            <person name="Verhelst B."/>
            <person name="Lin Y.-C."/>
            <person name="Bayer T."/>
            <person name="Collen J."/>
            <person name="Dattolo E."/>
            <person name="De Paoli E."/>
            <person name="Dittami S."/>
            <person name="Maumus F."/>
            <person name="Michel G."/>
            <person name="Kersting A."/>
            <person name="Lauritano C."/>
            <person name="Lohaus R."/>
            <person name="Toepel M."/>
            <person name="Tonon T."/>
            <person name="Vanneste K."/>
            <person name="Amirebrahimi M."/>
            <person name="Brakel J."/>
            <person name="Bostroem C."/>
            <person name="Chovatia M."/>
            <person name="Grimwood J."/>
            <person name="Jenkins J.W."/>
            <person name="Jueterbock A."/>
            <person name="Mraz A."/>
            <person name="Stam W.T."/>
            <person name="Tice H."/>
            <person name="Bornberg-Bauer E."/>
            <person name="Green P.J."/>
            <person name="Pearson G.A."/>
            <person name="Procaccini G."/>
            <person name="Duarte C.M."/>
            <person name="Schmutz J."/>
            <person name="Reusch T.B.H."/>
            <person name="Van de Peer Y."/>
        </authorList>
    </citation>
    <scope>NUCLEOTIDE SEQUENCE [LARGE SCALE GENOMIC DNA]</scope>
    <source>
        <strain evidence="6">cv. Finnish</strain>
    </source>
</reference>
<dbReference type="GO" id="GO:0003700">
    <property type="term" value="F:DNA-binding transcription factor activity"/>
    <property type="evidence" value="ECO:0007669"/>
    <property type="project" value="InterPro"/>
</dbReference>
<feature type="region of interest" description="Disordered" evidence="4">
    <location>
        <begin position="119"/>
        <end position="144"/>
    </location>
</feature>
<feature type="compositionally biased region" description="Polar residues" evidence="4">
    <location>
        <begin position="296"/>
        <end position="320"/>
    </location>
</feature>
<dbReference type="OMA" id="TKKICHE"/>
<feature type="region of interest" description="Disordered" evidence="4">
    <location>
        <begin position="1"/>
        <end position="41"/>
    </location>
</feature>
<dbReference type="InterPro" id="IPR040356">
    <property type="entry name" value="SPEAR"/>
</dbReference>
<protein>
    <submittedName>
        <fullName evidence="5">Uncharacterized protein</fullName>
    </submittedName>
</protein>
<evidence type="ECO:0000256" key="2">
    <source>
        <dbReference type="ARBA" id="ARBA00023015"/>
    </source>
</evidence>
<sequence length="357" mass="39293">MVLQEEQRCNSSSGNRGGNGGGSSNNNRSYKKAKQDKIPQRGLGVAELERILQDQQRNSGGSTIANTPSGLVLSSSSFRTTPPTSTPLSVFTNSQNLPRGGHDGKFVLPYAPNPILLYSQQQQQQQQKRSQQQPHNPMVNPANTSFLPSSSGVNVQMELPSSQINLSSNYTFNNIVPPPFPAEERTGGVKRPSPFLFDSTLASGSCKFPIFTKPDYSLDSFKFDHRSTVGRDNNNLMSGPSPYQVDIRNFNHGKGSGENGNNHLHKETSYAGTSISKYKQSTTFPLVNYHEFHPELSSQSSTPLQMNSSSIQLNETSTSQPPLPFYEFLPTKKICHESCSDKEGEESDDQIDLNLKL</sequence>
<organism evidence="5 6">
    <name type="scientific">Zostera marina</name>
    <name type="common">Eelgrass</name>
    <dbReference type="NCBI Taxonomy" id="29655"/>
    <lineage>
        <taxon>Eukaryota</taxon>
        <taxon>Viridiplantae</taxon>
        <taxon>Streptophyta</taxon>
        <taxon>Embryophyta</taxon>
        <taxon>Tracheophyta</taxon>
        <taxon>Spermatophyta</taxon>
        <taxon>Magnoliopsida</taxon>
        <taxon>Liliopsida</taxon>
        <taxon>Zosteraceae</taxon>
        <taxon>Zostera</taxon>
    </lineage>
</organism>
<name>A0A0K9PPN8_ZOSMR</name>
<dbReference type="Proteomes" id="UP000036987">
    <property type="component" value="Unassembled WGS sequence"/>
</dbReference>
<feature type="compositionally biased region" description="Low complexity" evidence="4">
    <location>
        <begin position="120"/>
        <end position="133"/>
    </location>
</feature>
<evidence type="ECO:0000313" key="5">
    <source>
        <dbReference type="EMBL" id="KMZ70185.1"/>
    </source>
</evidence>
<dbReference type="PANTHER" id="PTHR33388">
    <property type="entry name" value="OS01G0212500 PROTEIN"/>
    <property type="match status" value="1"/>
</dbReference>
<feature type="region of interest" description="Disordered" evidence="4">
    <location>
        <begin position="56"/>
        <end position="96"/>
    </location>
</feature>
<feature type="compositionally biased region" description="Polar residues" evidence="4">
    <location>
        <begin position="56"/>
        <end position="69"/>
    </location>
</feature>
<keyword evidence="2" id="KW-0805">Transcription regulation</keyword>
<gene>
    <name evidence="5" type="ORF">ZOSMA_1G01570</name>
</gene>
<evidence type="ECO:0000313" key="6">
    <source>
        <dbReference type="Proteomes" id="UP000036987"/>
    </source>
</evidence>
<accession>A0A0K9PPN8</accession>
<dbReference type="OrthoDB" id="1926221at2759"/>
<proteinExistence type="predicted"/>
<dbReference type="PANTHER" id="PTHR33388:SF18">
    <property type="entry name" value="PROTEIN SPEAR1"/>
    <property type="match status" value="1"/>
</dbReference>
<comment type="caution">
    <text evidence="5">The sequence shown here is derived from an EMBL/GenBank/DDBJ whole genome shotgun (WGS) entry which is preliminary data.</text>
</comment>
<keyword evidence="3" id="KW-0804">Transcription</keyword>
<evidence type="ECO:0000256" key="4">
    <source>
        <dbReference type="SAM" id="MobiDB-lite"/>
    </source>
</evidence>
<keyword evidence="1" id="KW-0678">Repressor</keyword>
<keyword evidence="6" id="KW-1185">Reference proteome</keyword>
<evidence type="ECO:0000256" key="3">
    <source>
        <dbReference type="ARBA" id="ARBA00023163"/>
    </source>
</evidence>
<feature type="region of interest" description="Disordered" evidence="4">
    <location>
        <begin position="296"/>
        <end position="322"/>
    </location>
</feature>
<feature type="compositionally biased region" description="Low complexity" evidence="4">
    <location>
        <begin position="73"/>
        <end position="92"/>
    </location>
</feature>
<dbReference type="EMBL" id="LFYR01000729">
    <property type="protein sequence ID" value="KMZ70185.1"/>
    <property type="molecule type" value="Genomic_DNA"/>
</dbReference>